<dbReference type="InterPro" id="IPR036412">
    <property type="entry name" value="HAD-like_sf"/>
</dbReference>
<protein>
    <submittedName>
        <fullName evidence="1">HAD-like protein</fullName>
    </submittedName>
</protein>
<proteinExistence type="predicted"/>
<dbReference type="SUPFAM" id="SSF56784">
    <property type="entry name" value="HAD-like"/>
    <property type="match status" value="1"/>
</dbReference>
<dbReference type="SFLD" id="SFLDS00003">
    <property type="entry name" value="Haloacid_Dehalogenase"/>
    <property type="match status" value="1"/>
</dbReference>
<keyword evidence="2" id="KW-1185">Reference proteome</keyword>
<dbReference type="InterPro" id="IPR023214">
    <property type="entry name" value="HAD_sf"/>
</dbReference>
<dbReference type="PANTHER" id="PTHR18901:SF38">
    <property type="entry name" value="PSEUDOURIDINE-5'-PHOSPHATASE"/>
    <property type="match status" value="1"/>
</dbReference>
<evidence type="ECO:0000313" key="1">
    <source>
        <dbReference type="EMBL" id="KAF9793194.1"/>
    </source>
</evidence>
<evidence type="ECO:0000313" key="2">
    <source>
        <dbReference type="Proteomes" id="UP000736335"/>
    </source>
</evidence>
<comment type="caution">
    <text evidence="1">The sequence shown here is derived from an EMBL/GenBank/DDBJ whole genome shotgun (WGS) entry which is preliminary data.</text>
</comment>
<reference evidence="1" key="2">
    <citation type="submission" date="2020-11" db="EMBL/GenBank/DDBJ databases">
        <authorList>
            <consortium name="DOE Joint Genome Institute"/>
            <person name="Kuo A."/>
            <person name="Miyauchi S."/>
            <person name="Kiss E."/>
            <person name="Drula E."/>
            <person name="Kohler A."/>
            <person name="Sanchez-Garcia M."/>
            <person name="Andreopoulos B."/>
            <person name="Barry K.W."/>
            <person name="Bonito G."/>
            <person name="Buee M."/>
            <person name="Carver A."/>
            <person name="Chen C."/>
            <person name="Cichocki N."/>
            <person name="Clum A."/>
            <person name="Culley D."/>
            <person name="Crous P.W."/>
            <person name="Fauchery L."/>
            <person name="Girlanda M."/>
            <person name="Hayes R."/>
            <person name="Keri Z."/>
            <person name="Labutti K."/>
            <person name="Lipzen A."/>
            <person name="Lombard V."/>
            <person name="Magnuson J."/>
            <person name="Maillard F."/>
            <person name="Morin E."/>
            <person name="Murat C."/>
            <person name="Nolan M."/>
            <person name="Ohm R."/>
            <person name="Pangilinan J."/>
            <person name="Pereira M."/>
            <person name="Perotto S."/>
            <person name="Peter M."/>
            <person name="Riley R."/>
            <person name="Sitrit Y."/>
            <person name="Stielow B."/>
            <person name="Szollosi G."/>
            <person name="Zifcakova L."/>
            <person name="Stursova M."/>
            <person name="Spatafora J.W."/>
            <person name="Tedersoo L."/>
            <person name="Vaario L.-M."/>
            <person name="Yamada A."/>
            <person name="Yan M."/>
            <person name="Wang P."/>
            <person name="Xu J."/>
            <person name="Bruns T."/>
            <person name="Baldrian P."/>
            <person name="Vilgalys R."/>
            <person name="Henrissat B."/>
            <person name="Grigoriev I.V."/>
            <person name="Hibbett D."/>
            <person name="Nagy L.G."/>
            <person name="Martin F.M."/>
        </authorList>
    </citation>
    <scope>NUCLEOTIDE SEQUENCE</scope>
    <source>
        <strain evidence="1">UH-Tt-Lm1</strain>
    </source>
</reference>
<dbReference type="Gene3D" id="1.10.150.240">
    <property type="entry name" value="Putative phosphatase, domain 2"/>
    <property type="match status" value="1"/>
</dbReference>
<name>A0A9P6HR35_9AGAM</name>
<reference evidence="1" key="1">
    <citation type="journal article" date="2020" name="Nat. Commun.">
        <title>Large-scale genome sequencing of mycorrhizal fungi provides insights into the early evolution of symbiotic traits.</title>
        <authorList>
            <person name="Miyauchi S."/>
            <person name="Kiss E."/>
            <person name="Kuo A."/>
            <person name="Drula E."/>
            <person name="Kohler A."/>
            <person name="Sanchez-Garcia M."/>
            <person name="Morin E."/>
            <person name="Andreopoulos B."/>
            <person name="Barry K.W."/>
            <person name="Bonito G."/>
            <person name="Buee M."/>
            <person name="Carver A."/>
            <person name="Chen C."/>
            <person name="Cichocki N."/>
            <person name="Clum A."/>
            <person name="Culley D."/>
            <person name="Crous P.W."/>
            <person name="Fauchery L."/>
            <person name="Girlanda M."/>
            <person name="Hayes R.D."/>
            <person name="Keri Z."/>
            <person name="LaButti K."/>
            <person name="Lipzen A."/>
            <person name="Lombard V."/>
            <person name="Magnuson J."/>
            <person name="Maillard F."/>
            <person name="Murat C."/>
            <person name="Nolan M."/>
            <person name="Ohm R.A."/>
            <person name="Pangilinan J."/>
            <person name="Pereira M.F."/>
            <person name="Perotto S."/>
            <person name="Peter M."/>
            <person name="Pfister S."/>
            <person name="Riley R."/>
            <person name="Sitrit Y."/>
            <person name="Stielow J.B."/>
            <person name="Szollosi G."/>
            <person name="Zifcakova L."/>
            <person name="Stursova M."/>
            <person name="Spatafora J.W."/>
            <person name="Tedersoo L."/>
            <person name="Vaario L.M."/>
            <person name="Yamada A."/>
            <person name="Yan M."/>
            <person name="Wang P."/>
            <person name="Xu J."/>
            <person name="Bruns T."/>
            <person name="Baldrian P."/>
            <person name="Vilgalys R."/>
            <person name="Dunand C."/>
            <person name="Henrissat B."/>
            <person name="Grigoriev I.V."/>
            <person name="Hibbett D."/>
            <person name="Nagy L.G."/>
            <person name="Martin F.M."/>
        </authorList>
    </citation>
    <scope>NUCLEOTIDE SEQUENCE</scope>
    <source>
        <strain evidence="1">UH-Tt-Lm1</strain>
    </source>
</reference>
<sequence length="254" mass="28272">MASEPPVRSKIEYVIFDMDGLMIDSETVYTRVTNDILAEYGKEMTWDIKAGLMGKPEKDAALHLLSFFPDISLTVEEYLRRRDEAQDKAWPTVPLLPGIERLVNHLHKHNISMAVATGSRKRNYFLKTSGAQDPDFPGRVANGQRGIRKGRGKPHPDIFLVAAKECLGRSVGDVSTDISVDLAEAQVMERKRGLVFEDAIPGVIAAKRAGMNVVWVAVPELRALDTGADLSAEQILQSLEEFRPEEWGLPPYES</sequence>
<dbReference type="InterPro" id="IPR041492">
    <property type="entry name" value="HAD_2"/>
</dbReference>
<dbReference type="OrthoDB" id="40579at2759"/>
<dbReference type="GO" id="GO:0016791">
    <property type="term" value="F:phosphatase activity"/>
    <property type="evidence" value="ECO:0007669"/>
    <property type="project" value="TreeGrafter"/>
</dbReference>
<dbReference type="Gene3D" id="3.40.50.1000">
    <property type="entry name" value="HAD superfamily/HAD-like"/>
    <property type="match status" value="1"/>
</dbReference>
<dbReference type="AlphaFoldDB" id="A0A9P6HR35"/>
<dbReference type="Proteomes" id="UP000736335">
    <property type="component" value="Unassembled WGS sequence"/>
</dbReference>
<dbReference type="SFLD" id="SFLDG01129">
    <property type="entry name" value="C1.5:_HAD__Beta-PGM__Phosphata"/>
    <property type="match status" value="1"/>
</dbReference>
<dbReference type="InterPro" id="IPR023198">
    <property type="entry name" value="PGP-like_dom2"/>
</dbReference>
<dbReference type="Pfam" id="PF13419">
    <property type="entry name" value="HAD_2"/>
    <property type="match status" value="1"/>
</dbReference>
<accession>A0A9P6HR35</accession>
<dbReference type="EMBL" id="WIUZ02000001">
    <property type="protein sequence ID" value="KAF9793194.1"/>
    <property type="molecule type" value="Genomic_DNA"/>
</dbReference>
<gene>
    <name evidence="1" type="ORF">BJ322DRAFT_995744</name>
</gene>
<organism evidence="1 2">
    <name type="scientific">Thelephora terrestris</name>
    <dbReference type="NCBI Taxonomy" id="56493"/>
    <lineage>
        <taxon>Eukaryota</taxon>
        <taxon>Fungi</taxon>
        <taxon>Dikarya</taxon>
        <taxon>Basidiomycota</taxon>
        <taxon>Agaricomycotina</taxon>
        <taxon>Agaricomycetes</taxon>
        <taxon>Thelephorales</taxon>
        <taxon>Thelephoraceae</taxon>
        <taxon>Thelephora</taxon>
    </lineage>
</organism>
<dbReference type="PANTHER" id="PTHR18901">
    <property type="entry name" value="2-DEOXYGLUCOSE-6-PHOSPHATE PHOSPHATASE 2"/>
    <property type="match status" value="1"/>
</dbReference>
<dbReference type="FunFam" id="1.10.150.240:FF:000001">
    <property type="entry name" value="Haloacid dehalogenase-like hydrolase domain"/>
    <property type="match status" value="1"/>
</dbReference>